<dbReference type="InterPro" id="IPR027351">
    <property type="entry name" value="(+)RNA_virus_helicase_core_dom"/>
</dbReference>
<dbReference type="EMBL" id="MW328722">
    <property type="protein sequence ID" value="QQG34554.1"/>
    <property type="molecule type" value="Genomic_RNA"/>
</dbReference>
<evidence type="ECO:0000259" key="1">
    <source>
        <dbReference type="Pfam" id="PF01443"/>
    </source>
</evidence>
<dbReference type="Pfam" id="PF01443">
    <property type="entry name" value="Viral_helicase1"/>
    <property type="match status" value="1"/>
</dbReference>
<dbReference type="GO" id="GO:0005524">
    <property type="term" value="F:ATP binding"/>
    <property type="evidence" value="ECO:0007669"/>
    <property type="project" value="InterPro"/>
</dbReference>
<sequence length="231" mass="26242">MDVLISFSSKYKFERLYSKFESPIVFHCVPGAGKSSCIREILAFDSRFEAYTLGPEDPANLSNNRIRAFTGSLDKSKYNILDEYNLREVDKKEFIAVFGDPIQACVEHSLRAQFICRISRRFGTCTSQFLRTLGFEVEATGEDSVQLGGLYEVDPLDTIIYYEEDVGCLLRRHLLEAFDITEVVGQTFDSVTFVTSHSVLPRADRAKVFQCLTRHRRSLLIMCPNGTYSAP</sequence>
<feature type="domain" description="(+)RNA virus helicase C-terminal" evidence="1">
    <location>
        <begin position="24"/>
        <end position="223"/>
    </location>
</feature>
<evidence type="ECO:0000313" key="2">
    <source>
        <dbReference type="EMBL" id="QQG34554.1"/>
    </source>
</evidence>
<name>A0A7T5QZ86_9VIRU</name>
<organism evidence="2">
    <name type="scientific">Tagetes carlavirus 1</name>
    <dbReference type="NCBI Taxonomy" id="2794422"/>
    <lineage>
        <taxon>Viruses</taxon>
        <taxon>Riboviria</taxon>
        <taxon>Orthornavirae</taxon>
        <taxon>Kitrinoviricota</taxon>
        <taxon>Alsuviricetes</taxon>
        <taxon>Tymovirales</taxon>
        <taxon>Betaflexiviridae</taxon>
        <taxon>Quinvirinae</taxon>
        <taxon>Carlavirus</taxon>
    </lineage>
</organism>
<reference evidence="2" key="1">
    <citation type="submission" date="2020-11" db="EMBL/GenBank/DDBJ databases">
        <authorList>
            <person name="Bejerman N."/>
        </authorList>
    </citation>
    <scope>NUCLEOTIDE SEQUENCE</scope>
    <source>
        <strain evidence="2">Tage</strain>
    </source>
</reference>
<accession>A0A7T5QZ86</accession>
<protein>
    <submittedName>
        <fullName evidence="2">TGB1</fullName>
    </submittedName>
</protein>
<proteinExistence type="predicted"/>